<dbReference type="GO" id="GO:0008270">
    <property type="term" value="F:zinc ion binding"/>
    <property type="evidence" value="ECO:0007669"/>
    <property type="project" value="UniProtKB-KW"/>
</dbReference>
<dbReference type="InterPro" id="IPR005162">
    <property type="entry name" value="Retrotrans_gag_dom"/>
</dbReference>
<name>W9QEC2_9ROSA</name>
<dbReference type="SUPFAM" id="SSF57756">
    <property type="entry name" value="Retrovirus zinc finger-like domains"/>
    <property type="match status" value="1"/>
</dbReference>
<feature type="compositionally biased region" description="Low complexity" evidence="2">
    <location>
        <begin position="253"/>
        <end position="265"/>
    </location>
</feature>
<feature type="compositionally biased region" description="Low complexity" evidence="2">
    <location>
        <begin position="130"/>
        <end position="146"/>
    </location>
</feature>
<dbReference type="Gene3D" id="2.40.70.10">
    <property type="entry name" value="Acid Proteases"/>
    <property type="match status" value="1"/>
</dbReference>
<feature type="region of interest" description="Disordered" evidence="2">
    <location>
        <begin position="192"/>
        <end position="274"/>
    </location>
</feature>
<dbReference type="InterPro" id="IPR036875">
    <property type="entry name" value="Znf_CCHC_sf"/>
</dbReference>
<dbReference type="AlphaFoldDB" id="W9QEC2"/>
<dbReference type="GO" id="GO:0003676">
    <property type="term" value="F:nucleic acid binding"/>
    <property type="evidence" value="ECO:0007669"/>
    <property type="project" value="InterPro"/>
</dbReference>
<dbReference type="PANTHER" id="PTHR15503">
    <property type="entry name" value="LDOC1 RELATED"/>
    <property type="match status" value="1"/>
</dbReference>
<feature type="compositionally biased region" description="Pro residues" evidence="2">
    <location>
        <begin position="220"/>
        <end position="235"/>
    </location>
</feature>
<sequence>MEGLANTWWKQVKRRMDVAGLTWEQFETLFNEQYFPQSYREEKALEFMSLLQGDMSIREYEAKFNNLSRFAPSLVESEHMKCLKFEKGLKNSVRRSLVALRLRNFRDLVATATQVEQDNLAYHQSKEATGRVSVSGRPSVSGGPQRSGRRNRNQGQMAGEMASGGSSSSGSDRNAPYGPRCHHCGQVGHIRRNCPNRPPTQQAQSDASYSQEGPSQYMPPYQPQQMPYPPAPTYQPPQYTQFRPQAPRPAQLPPLQQYRPPAQRPNAGDRGNGKVQGQAYALAGGSSGGQTSNAVVDGATHSFISSSFVQTLKLKSENLEVPMTLNSPLGCVEVMSVCKSCEITIGSERLRADLIILPMTLFDVVLGMDWLSRHGAIVDCYRKKVTLMTDSETVISYQAEMDPVLGE</sequence>
<feature type="region of interest" description="Disordered" evidence="2">
    <location>
        <begin position="121"/>
        <end position="180"/>
    </location>
</feature>
<evidence type="ECO:0000313" key="4">
    <source>
        <dbReference type="EMBL" id="EXB30857.1"/>
    </source>
</evidence>
<dbReference type="eggNOG" id="KOG0017">
    <property type="taxonomic scope" value="Eukaryota"/>
</dbReference>
<dbReference type="Pfam" id="PF00098">
    <property type="entry name" value="zf-CCHC"/>
    <property type="match status" value="1"/>
</dbReference>
<evidence type="ECO:0000259" key="3">
    <source>
        <dbReference type="PROSITE" id="PS50158"/>
    </source>
</evidence>
<gene>
    <name evidence="4" type="ORF">L484_012386</name>
</gene>
<dbReference type="PROSITE" id="PS50158">
    <property type="entry name" value="ZF_CCHC"/>
    <property type="match status" value="1"/>
</dbReference>
<dbReference type="SUPFAM" id="SSF50630">
    <property type="entry name" value="Acid proteases"/>
    <property type="match status" value="1"/>
</dbReference>
<feature type="compositionally biased region" description="Polar residues" evidence="2">
    <location>
        <begin position="199"/>
        <end position="214"/>
    </location>
</feature>
<protein>
    <recommendedName>
        <fullName evidence="3">CCHC-type domain-containing protein</fullName>
    </recommendedName>
</protein>
<dbReference type="Pfam" id="PF03732">
    <property type="entry name" value="Retrotrans_gag"/>
    <property type="match status" value="1"/>
</dbReference>
<dbReference type="Pfam" id="PF08284">
    <property type="entry name" value="RVP_2"/>
    <property type="match status" value="1"/>
</dbReference>
<dbReference type="CDD" id="cd00303">
    <property type="entry name" value="retropepsin_like"/>
    <property type="match status" value="1"/>
</dbReference>
<dbReference type="Proteomes" id="UP000030645">
    <property type="component" value="Unassembled WGS sequence"/>
</dbReference>
<feature type="compositionally biased region" description="Low complexity" evidence="2">
    <location>
        <begin position="236"/>
        <end position="245"/>
    </location>
</feature>
<dbReference type="EMBL" id="KE343499">
    <property type="protein sequence ID" value="EXB30857.1"/>
    <property type="molecule type" value="Genomic_DNA"/>
</dbReference>
<dbReference type="InterPro" id="IPR001878">
    <property type="entry name" value="Znf_CCHC"/>
</dbReference>
<reference evidence="5" key="1">
    <citation type="submission" date="2013-01" db="EMBL/GenBank/DDBJ databases">
        <title>Draft Genome Sequence of a Mulberry Tree, Morus notabilis C.K. Schneid.</title>
        <authorList>
            <person name="He N."/>
            <person name="Zhao S."/>
        </authorList>
    </citation>
    <scope>NUCLEOTIDE SEQUENCE</scope>
</reference>
<dbReference type="SMART" id="SM00343">
    <property type="entry name" value="ZnF_C2HC"/>
    <property type="match status" value="1"/>
</dbReference>
<proteinExistence type="predicted"/>
<dbReference type="InterPro" id="IPR032567">
    <property type="entry name" value="RTL1-rel"/>
</dbReference>
<keyword evidence="1" id="KW-0479">Metal-binding</keyword>
<keyword evidence="1" id="KW-0862">Zinc</keyword>
<feature type="domain" description="CCHC-type" evidence="3">
    <location>
        <begin position="180"/>
        <end position="196"/>
    </location>
</feature>
<keyword evidence="1" id="KW-0863">Zinc-finger</keyword>
<evidence type="ECO:0000256" key="1">
    <source>
        <dbReference type="PROSITE-ProRule" id="PRU00047"/>
    </source>
</evidence>
<evidence type="ECO:0000313" key="5">
    <source>
        <dbReference type="Proteomes" id="UP000030645"/>
    </source>
</evidence>
<organism evidence="4 5">
    <name type="scientific">Morus notabilis</name>
    <dbReference type="NCBI Taxonomy" id="981085"/>
    <lineage>
        <taxon>Eukaryota</taxon>
        <taxon>Viridiplantae</taxon>
        <taxon>Streptophyta</taxon>
        <taxon>Embryophyta</taxon>
        <taxon>Tracheophyta</taxon>
        <taxon>Spermatophyta</taxon>
        <taxon>Magnoliopsida</taxon>
        <taxon>eudicotyledons</taxon>
        <taxon>Gunneridae</taxon>
        <taxon>Pentapetalae</taxon>
        <taxon>rosids</taxon>
        <taxon>fabids</taxon>
        <taxon>Rosales</taxon>
        <taxon>Moraceae</taxon>
        <taxon>Moreae</taxon>
        <taxon>Morus</taxon>
    </lineage>
</organism>
<dbReference type="Gene3D" id="4.10.60.10">
    <property type="entry name" value="Zinc finger, CCHC-type"/>
    <property type="match status" value="1"/>
</dbReference>
<dbReference type="InterPro" id="IPR021109">
    <property type="entry name" value="Peptidase_aspartic_dom_sf"/>
</dbReference>
<accession>W9QEC2</accession>
<keyword evidence="5" id="KW-1185">Reference proteome</keyword>
<dbReference type="PANTHER" id="PTHR15503:SF42">
    <property type="entry name" value="ZINC FINGER, CCHC-TYPE, RETROTRANSPOSON GAG DOMAIN, ASPARTIC PEPTIDASE DOMAIN PROTEIN-RELATED"/>
    <property type="match status" value="1"/>
</dbReference>
<evidence type="ECO:0000256" key="2">
    <source>
        <dbReference type="SAM" id="MobiDB-lite"/>
    </source>
</evidence>